<feature type="domain" description="HTH marR-type" evidence="3">
    <location>
        <begin position="52"/>
        <end position="151"/>
    </location>
</feature>
<dbReference type="InterPro" id="IPR000835">
    <property type="entry name" value="HTH_MarR-typ"/>
</dbReference>
<dbReference type="SMART" id="SM00347">
    <property type="entry name" value="HTH_MARR"/>
    <property type="match status" value="1"/>
</dbReference>
<evidence type="ECO:0000256" key="1">
    <source>
        <dbReference type="SAM" id="Coils"/>
    </source>
</evidence>
<keyword evidence="1" id="KW-0175">Coiled coil</keyword>
<evidence type="ECO:0000259" key="3">
    <source>
        <dbReference type="SMART" id="SM00347"/>
    </source>
</evidence>
<evidence type="ECO:0000256" key="2">
    <source>
        <dbReference type="SAM" id="MobiDB-lite"/>
    </source>
</evidence>
<dbReference type="OrthoDB" id="7723661at2"/>
<evidence type="ECO:0000313" key="5">
    <source>
        <dbReference type="Proteomes" id="UP000469159"/>
    </source>
</evidence>
<sequence length="184" mass="20919">MTRQKHQADRSVRPQEALAGRGEDQRTNPLGELVTMRMIGFFSVLRRSGILASRRQFDLSEIEWRIMTQVGRHAPLTLNRLSELTLQDRGQLSRAVKGMVERGLLTRERKPGGPEVEIGLSKTGCTLYARMVERALERDRRLTGDIPPEDLETLRRVIDRMNVKAEELLDEERELAARSGSAAD</sequence>
<dbReference type="EMBL" id="WTYK01000005">
    <property type="protein sequence ID" value="MXP41898.1"/>
    <property type="molecule type" value="Genomic_DNA"/>
</dbReference>
<organism evidence="4 5">
    <name type="scientific">Croceibacterium soli</name>
    <dbReference type="NCBI Taxonomy" id="1739690"/>
    <lineage>
        <taxon>Bacteria</taxon>
        <taxon>Pseudomonadati</taxon>
        <taxon>Pseudomonadota</taxon>
        <taxon>Alphaproteobacteria</taxon>
        <taxon>Sphingomonadales</taxon>
        <taxon>Erythrobacteraceae</taxon>
        <taxon>Croceibacterium</taxon>
    </lineage>
</organism>
<comment type="caution">
    <text evidence="4">The sequence shown here is derived from an EMBL/GenBank/DDBJ whole genome shotgun (WGS) entry which is preliminary data.</text>
</comment>
<dbReference type="RefSeq" id="WP_160746763.1">
    <property type="nucleotide sequence ID" value="NZ_WTYK01000005.1"/>
</dbReference>
<dbReference type="GO" id="GO:0003700">
    <property type="term" value="F:DNA-binding transcription factor activity"/>
    <property type="evidence" value="ECO:0007669"/>
    <property type="project" value="InterPro"/>
</dbReference>
<dbReference type="Gene3D" id="1.10.10.10">
    <property type="entry name" value="Winged helix-like DNA-binding domain superfamily/Winged helix DNA-binding domain"/>
    <property type="match status" value="1"/>
</dbReference>
<dbReference type="InterPro" id="IPR036388">
    <property type="entry name" value="WH-like_DNA-bd_sf"/>
</dbReference>
<dbReference type="InterPro" id="IPR036390">
    <property type="entry name" value="WH_DNA-bd_sf"/>
</dbReference>
<reference evidence="4 5" key="1">
    <citation type="submission" date="2019-12" db="EMBL/GenBank/DDBJ databases">
        <title>Genomic-based taxomic classification of the family Erythrobacteraceae.</title>
        <authorList>
            <person name="Xu L."/>
        </authorList>
    </citation>
    <scope>NUCLEOTIDE SEQUENCE [LARGE SCALE GENOMIC DNA]</scope>
    <source>
        <strain evidence="4 5">MCCC 1K02066</strain>
    </source>
</reference>
<dbReference type="Proteomes" id="UP000469159">
    <property type="component" value="Unassembled WGS sequence"/>
</dbReference>
<accession>A0A6I4UTD1</accession>
<feature type="compositionally biased region" description="Basic and acidic residues" evidence="2">
    <location>
        <begin position="1"/>
        <end position="13"/>
    </location>
</feature>
<feature type="region of interest" description="Disordered" evidence="2">
    <location>
        <begin position="1"/>
        <end position="29"/>
    </location>
</feature>
<dbReference type="AlphaFoldDB" id="A0A6I4UTD1"/>
<dbReference type="Pfam" id="PF12802">
    <property type="entry name" value="MarR_2"/>
    <property type="match status" value="1"/>
</dbReference>
<evidence type="ECO:0000313" key="4">
    <source>
        <dbReference type="EMBL" id="MXP41898.1"/>
    </source>
</evidence>
<proteinExistence type="predicted"/>
<keyword evidence="5" id="KW-1185">Reference proteome</keyword>
<gene>
    <name evidence="4" type="ORF">GRI75_09625</name>
</gene>
<feature type="coiled-coil region" evidence="1">
    <location>
        <begin position="151"/>
        <end position="178"/>
    </location>
</feature>
<dbReference type="SUPFAM" id="SSF46785">
    <property type="entry name" value="Winged helix' DNA-binding domain"/>
    <property type="match status" value="1"/>
</dbReference>
<name>A0A6I4UTD1_9SPHN</name>
<protein>
    <submittedName>
        <fullName evidence="4">MarR family transcriptional regulator</fullName>
    </submittedName>
</protein>